<dbReference type="AlphaFoldDB" id="A0A853CE04"/>
<dbReference type="Proteomes" id="UP000541969">
    <property type="component" value="Unassembled WGS sequence"/>
</dbReference>
<comment type="caution">
    <text evidence="1">The sequence shown here is derived from an EMBL/GenBank/DDBJ whole genome shotgun (WGS) entry which is preliminary data.</text>
</comment>
<proteinExistence type="predicted"/>
<evidence type="ECO:0000313" key="2">
    <source>
        <dbReference type="Proteomes" id="UP000541969"/>
    </source>
</evidence>
<dbReference type="RefSeq" id="WP_179715289.1">
    <property type="nucleotide sequence ID" value="NZ_JACBZT010000001.1"/>
</dbReference>
<accession>A0A853CE04</accession>
<sequence>MRWQQLFADLGAQFAEAEAAADRAESASRTRAETGAVRLAERLEGAIGHPVVLRCRGAGPVAGTLTEVGADWLLVEEEAGREALVATAAVLSVSGLGRQTAAPESPGVVRGRFDLRRAVRALARDRSPVQVVLDDGAVLTGTIDRVGADFLELAAHAPDEPRRAGAVRGVHAAALDGVAVIRTAPPGLG</sequence>
<keyword evidence="2" id="KW-1185">Reference proteome</keyword>
<evidence type="ECO:0000313" key="1">
    <source>
        <dbReference type="EMBL" id="NYJ04588.1"/>
    </source>
</evidence>
<organism evidence="1 2">
    <name type="scientific">Petropleomorpha daqingensis</name>
    <dbReference type="NCBI Taxonomy" id="2026353"/>
    <lineage>
        <taxon>Bacteria</taxon>
        <taxon>Bacillati</taxon>
        <taxon>Actinomycetota</taxon>
        <taxon>Actinomycetes</taxon>
        <taxon>Geodermatophilales</taxon>
        <taxon>Geodermatophilaceae</taxon>
        <taxon>Petropleomorpha</taxon>
    </lineage>
</organism>
<name>A0A853CE04_9ACTN</name>
<dbReference type="EMBL" id="JACBZT010000001">
    <property type="protein sequence ID" value="NYJ04588.1"/>
    <property type="molecule type" value="Genomic_DNA"/>
</dbReference>
<protein>
    <submittedName>
        <fullName evidence="1">Uncharacterized protein</fullName>
    </submittedName>
</protein>
<reference evidence="1 2" key="1">
    <citation type="submission" date="2020-07" db="EMBL/GenBank/DDBJ databases">
        <title>Sequencing the genomes of 1000 actinobacteria strains.</title>
        <authorList>
            <person name="Klenk H.-P."/>
        </authorList>
    </citation>
    <scope>NUCLEOTIDE SEQUENCE [LARGE SCALE GENOMIC DNA]</scope>
    <source>
        <strain evidence="1 2">DSM 104001</strain>
    </source>
</reference>
<gene>
    <name evidence="1" type="ORF">GGQ55_000866</name>
</gene>